<reference evidence="7 8" key="1">
    <citation type="submission" date="2015-03" db="EMBL/GenBank/DDBJ databases">
        <authorList>
            <consortium name="Pathogen Informatics"/>
            <person name="Murphy D."/>
        </authorList>
    </citation>
    <scope>NUCLEOTIDE SEQUENCE [LARGE SCALE GENOMIC DNA]</scope>
    <source>
        <strain evidence="7 8">IP08791</strain>
    </source>
</reference>
<evidence type="ECO:0000313" key="9">
    <source>
        <dbReference type="Proteomes" id="UP000041595"/>
    </source>
</evidence>
<dbReference type="EMBL" id="CQEH01000011">
    <property type="protein sequence ID" value="CNL21583.1"/>
    <property type="molecule type" value="Genomic_DNA"/>
</dbReference>
<dbReference type="PANTHER" id="PTHR43364">
    <property type="entry name" value="NADH-SPECIFIC METHYLGLYOXAL REDUCTASE-RELATED"/>
    <property type="match status" value="1"/>
</dbReference>
<reference evidence="6 9" key="2">
    <citation type="submission" date="2015-03" db="EMBL/GenBank/DDBJ databases">
        <authorList>
            <person name="Murphy D."/>
        </authorList>
    </citation>
    <scope>NUCLEOTIDE SEQUENCE [LARGE SCALE GENOMIC DNA]</scope>
    <source>
        <strain evidence="6 9">IP06005</strain>
    </source>
</reference>
<dbReference type="GO" id="GO:0016491">
    <property type="term" value="F:oxidoreductase activity"/>
    <property type="evidence" value="ECO:0007669"/>
    <property type="project" value="UniProtKB-KW"/>
</dbReference>
<dbReference type="AlphaFoldDB" id="A0A0T9TSU4"/>
<gene>
    <name evidence="6" type="primary">tas</name>
    <name evidence="6" type="ORF">ERS137965_01730</name>
    <name evidence="7" type="ORF">ERS137966_02581</name>
</gene>
<evidence type="ECO:0000256" key="3">
    <source>
        <dbReference type="ARBA" id="ARBA00038157"/>
    </source>
</evidence>
<dbReference type="Pfam" id="PF00248">
    <property type="entry name" value="Aldo_ket_red"/>
    <property type="match status" value="1"/>
</dbReference>
<dbReference type="SUPFAM" id="SSF51430">
    <property type="entry name" value="NAD(P)-linked oxidoreductase"/>
    <property type="match status" value="1"/>
</dbReference>
<dbReference type="Gene3D" id="3.20.20.100">
    <property type="entry name" value="NADP-dependent oxidoreductase domain"/>
    <property type="match status" value="1"/>
</dbReference>
<dbReference type="Proteomes" id="UP000041595">
    <property type="component" value="Unassembled WGS sequence"/>
</dbReference>
<dbReference type="STRING" id="1453495.AT01_1647"/>
<dbReference type="EMBL" id="CQEJ01000008">
    <property type="protein sequence ID" value="CNL00138.1"/>
    <property type="molecule type" value="Genomic_DNA"/>
</dbReference>
<dbReference type="FunFam" id="3.20.20.100:FF:000005">
    <property type="entry name" value="NADP(H)-dependent aldo-keto reductase"/>
    <property type="match status" value="1"/>
</dbReference>
<name>A0A0T9TSU4_YERAL</name>
<dbReference type="NCBIfam" id="NF007912">
    <property type="entry name" value="PRK10625.1"/>
    <property type="match status" value="1"/>
</dbReference>
<dbReference type="InterPro" id="IPR036812">
    <property type="entry name" value="NAD(P)_OxRdtase_dom_sf"/>
</dbReference>
<keyword evidence="2" id="KW-0560">Oxidoreductase</keyword>
<dbReference type="InterPro" id="IPR023210">
    <property type="entry name" value="NADP_OxRdtase_dom"/>
</dbReference>
<dbReference type="Proteomes" id="UP000038647">
    <property type="component" value="Unassembled WGS sequence"/>
</dbReference>
<dbReference type="RefSeq" id="WP_004702574.1">
    <property type="nucleotide sequence ID" value="NZ_CABHPY010000237.1"/>
</dbReference>
<evidence type="ECO:0000259" key="5">
    <source>
        <dbReference type="Pfam" id="PF00248"/>
    </source>
</evidence>
<keyword evidence="8" id="KW-1185">Reference proteome</keyword>
<dbReference type="OrthoDB" id="9772407at2"/>
<evidence type="ECO:0000313" key="7">
    <source>
        <dbReference type="EMBL" id="CNL21583.1"/>
    </source>
</evidence>
<evidence type="ECO:0000313" key="8">
    <source>
        <dbReference type="Proteomes" id="UP000038647"/>
    </source>
</evidence>
<protein>
    <recommendedName>
        <fullName evidence="4">Protein tas</fullName>
    </recommendedName>
</protein>
<comment type="similarity">
    <text evidence="3">Belongs to the aldo/keto reductase family. Aldo/keto reductase 2 subfamily.</text>
</comment>
<feature type="domain" description="NADP-dependent oxidoreductase" evidence="5">
    <location>
        <begin position="16"/>
        <end position="337"/>
    </location>
</feature>
<evidence type="ECO:0000256" key="1">
    <source>
        <dbReference type="ARBA" id="ARBA00022857"/>
    </source>
</evidence>
<dbReference type="CDD" id="cd19094">
    <property type="entry name" value="AKR_Tas-like"/>
    <property type="match status" value="1"/>
</dbReference>
<evidence type="ECO:0000313" key="6">
    <source>
        <dbReference type="EMBL" id="CNL00138.1"/>
    </source>
</evidence>
<evidence type="ECO:0000256" key="4">
    <source>
        <dbReference type="ARBA" id="ARBA00070119"/>
    </source>
</evidence>
<evidence type="ECO:0000256" key="2">
    <source>
        <dbReference type="ARBA" id="ARBA00023002"/>
    </source>
</evidence>
<dbReference type="InterPro" id="IPR050523">
    <property type="entry name" value="AKR_Detox_Biosynth"/>
</dbReference>
<keyword evidence="1" id="KW-0521">NADP</keyword>
<accession>A0A0T9TSU4</accession>
<dbReference type="PANTHER" id="PTHR43364:SF4">
    <property type="entry name" value="NAD(P)-LINKED OXIDOREDUCTASE SUPERFAMILY PROTEIN"/>
    <property type="match status" value="1"/>
</dbReference>
<proteinExistence type="inferred from homology"/>
<dbReference type="eggNOG" id="COG0667">
    <property type="taxonomic scope" value="Bacteria"/>
</dbReference>
<sequence>MQYHRIPHSTLEVSLLGLGTMTFGEQNSEADAHAQLDYAVAAGINLIDTAEMYPVPPKPETQGLTEQYIGSWIKARGSRDKIILASKVSGPSRGNDQPIRPNMALDRQNIRKALEDSLKRLNTDYIDLYQLHWPQRETNCFGKLNYRYSENTVPVTLLETLEALNEQVRAGKIRYIGVSNETPWGVMRYLKLADKHDLPRIVSIQNPYSLLNRSFEVGLAEISQHEGVELLAYSSLAFGTLSGKYLNGAQPASARNTLYSRFTRYTGSQAQLAVAEYVALAQRYGLDPAQMALAFVRQQPFVASTLLGATSMAQLKSNIDSQDVILSQEVLTALEEIHTRFTFPAP</sequence>
<organism evidence="6 9">
    <name type="scientific">Yersinia aldovae</name>
    <dbReference type="NCBI Taxonomy" id="29483"/>
    <lineage>
        <taxon>Bacteria</taxon>
        <taxon>Pseudomonadati</taxon>
        <taxon>Pseudomonadota</taxon>
        <taxon>Gammaproteobacteria</taxon>
        <taxon>Enterobacterales</taxon>
        <taxon>Yersiniaceae</taxon>
        <taxon>Yersinia</taxon>
    </lineage>
</organism>